<dbReference type="GO" id="GO:0019629">
    <property type="term" value="P:propionate catabolic process, 2-methylcitrate cycle"/>
    <property type="evidence" value="ECO:0007669"/>
    <property type="project" value="InterPro"/>
</dbReference>
<protein>
    <recommendedName>
        <fullName evidence="6">Methylisocitrate lyase</fullName>
        <ecNumber evidence="6">4.1.3.30</ecNumber>
    </recommendedName>
</protein>
<dbReference type="EMBL" id="JACIJG010000016">
    <property type="protein sequence ID" value="MBB5703689.1"/>
    <property type="molecule type" value="Genomic_DNA"/>
</dbReference>
<dbReference type="InterPro" id="IPR039556">
    <property type="entry name" value="ICL/PEPM"/>
</dbReference>
<dbReference type="InterPro" id="IPR040442">
    <property type="entry name" value="Pyrv_kinase-like_dom_sf"/>
</dbReference>
<dbReference type="RefSeq" id="WP_210306155.1">
    <property type="nucleotide sequence ID" value="NZ_JACIJG010000016.1"/>
</dbReference>
<dbReference type="PANTHER" id="PTHR42905:SF5">
    <property type="entry name" value="CARBOXYVINYL-CARBOXYPHOSPHONATE PHOSPHORYLMUTASE, CHLOROPLASTIC"/>
    <property type="match status" value="1"/>
</dbReference>
<gene>
    <name evidence="7" type="ORF">FHS76_003598</name>
</gene>
<evidence type="ECO:0000313" key="8">
    <source>
        <dbReference type="Proteomes" id="UP000555546"/>
    </source>
</evidence>
<dbReference type="SUPFAM" id="SSF51621">
    <property type="entry name" value="Phosphoenolpyruvate/pyruvate domain"/>
    <property type="match status" value="1"/>
</dbReference>
<keyword evidence="8" id="KW-1185">Reference proteome</keyword>
<comment type="catalytic activity">
    <reaction evidence="6">
        <text>(2S,3R)-3-hydroxybutane-1,2,3-tricarboxylate = pyruvate + succinate</text>
        <dbReference type="Rhea" id="RHEA:16809"/>
        <dbReference type="ChEBI" id="CHEBI:15361"/>
        <dbReference type="ChEBI" id="CHEBI:30031"/>
        <dbReference type="ChEBI" id="CHEBI:57429"/>
        <dbReference type="EC" id="4.1.3.30"/>
    </reaction>
</comment>
<evidence type="ECO:0000256" key="3">
    <source>
        <dbReference type="ARBA" id="ARBA00022723"/>
    </source>
</evidence>
<comment type="cofactor">
    <cofactor evidence="1">
        <name>Mg(2+)</name>
        <dbReference type="ChEBI" id="CHEBI:18420"/>
    </cofactor>
</comment>
<evidence type="ECO:0000256" key="5">
    <source>
        <dbReference type="ARBA" id="ARBA00023239"/>
    </source>
</evidence>
<name>A0A7W9B005_9HYPH</name>
<comment type="pathway">
    <text evidence="6">Organic acid metabolism; propanoate degradation.</text>
</comment>
<dbReference type="NCBIfam" id="TIGR02317">
    <property type="entry name" value="prpB"/>
    <property type="match status" value="1"/>
</dbReference>
<evidence type="ECO:0000256" key="4">
    <source>
        <dbReference type="ARBA" id="ARBA00022842"/>
    </source>
</evidence>
<dbReference type="EC" id="4.1.3.30" evidence="6"/>
<organism evidence="7 8">
    <name type="scientific">Brucella daejeonensis</name>
    <dbReference type="NCBI Taxonomy" id="659015"/>
    <lineage>
        <taxon>Bacteria</taxon>
        <taxon>Pseudomonadati</taxon>
        <taxon>Pseudomonadota</taxon>
        <taxon>Alphaproteobacteria</taxon>
        <taxon>Hyphomicrobiales</taxon>
        <taxon>Brucellaceae</taxon>
        <taxon>Brucella/Ochrobactrum group</taxon>
        <taxon>Brucella</taxon>
    </lineage>
</organism>
<dbReference type="InterPro" id="IPR012695">
    <property type="entry name" value="PrpB"/>
</dbReference>
<dbReference type="InterPro" id="IPR015813">
    <property type="entry name" value="Pyrv/PenolPyrv_kinase-like_dom"/>
</dbReference>
<keyword evidence="5 6" id="KW-0456">Lyase</keyword>
<dbReference type="PROSITE" id="PS00161">
    <property type="entry name" value="ISOCITRATE_LYASE"/>
    <property type="match status" value="1"/>
</dbReference>
<keyword evidence="4" id="KW-0460">Magnesium</keyword>
<dbReference type="CDD" id="cd00377">
    <property type="entry name" value="ICL_PEPM"/>
    <property type="match status" value="1"/>
</dbReference>
<dbReference type="Gene3D" id="3.20.20.60">
    <property type="entry name" value="Phosphoenolpyruvate-binding domains"/>
    <property type="match status" value="1"/>
</dbReference>
<sequence>MAIDWLSSDFAGRNRGQILKERITSDKILTVAGAFDGMSARLARNAGIEALYLSGAALSASMALPDLGLLTLEDVCLRAREIIRASDLPLIVDCDTGFGEALNVMRAVRELEQVGAACIQIEDQQFPKKCGHLNDKKIIDIDDMCRKIAAARKASDQMVICARTDAAAVDLQDAITRAKAYRDAGADLIFVEALTSRETITEVRQALKMPLLANMTEFGRTPYLSAAEWDEAGYEVVIFPVSAFRIASAAMKGFYTGLNRDGAAEPQLDRMMSRAELYETINYYDYEELDASIAKTVL</sequence>
<accession>A0A7W9B005</accession>
<evidence type="ECO:0000256" key="2">
    <source>
        <dbReference type="ARBA" id="ARBA00009282"/>
    </source>
</evidence>
<evidence type="ECO:0000313" key="7">
    <source>
        <dbReference type="EMBL" id="MBB5703689.1"/>
    </source>
</evidence>
<dbReference type="AlphaFoldDB" id="A0A7W9B005"/>
<dbReference type="PANTHER" id="PTHR42905">
    <property type="entry name" value="PHOSPHOENOLPYRUVATE CARBOXYLASE"/>
    <property type="match status" value="1"/>
</dbReference>
<evidence type="ECO:0000256" key="6">
    <source>
        <dbReference type="RuleBase" id="RU361121"/>
    </source>
</evidence>
<dbReference type="Pfam" id="PF13714">
    <property type="entry name" value="PEP_mutase"/>
    <property type="match status" value="1"/>
</dbReference>
<dbReference type="UniPathway" id="UPA00946"/>
<reference evidence="7 8" key="1">
    <citation type="submission" date="2020-08" db="EMBL/GenBank/DDBJ databases">
        <title>Genomic Encyclopedia of Type Strains, Phase IV (KMG-IV): sequencing the most valuable type-strain genomes for metagenomic binning, comparative biology and taxonomic classification.</title>
        <authorList>
            <person name="Goeker M."/>
        </authorList>
    </citation>
    <scope>NUCLEOTIDE SEQUENCE [LARGE SCALE GENOMIC DNA]</scope>
    <source>
        <strain evidence="7 8">DSM 26944</strain>
    </source>
</reference>
<comment type="function">
    <text evidence="6">Catalyzes the thermodynamically favored C-C bond cleavage of (2R,3S)-2-methylisocitrate to yield pyruvate and succinate.</text>
</comment>
<evidence type="ECO:0000256" key="1">
    <source>
        <dbReference type="ARBA" id="ARBA00001946"/>
    </source>
</evidence>
<dbReference type="GO" id="GO:0046872">
    <property type="term" value="F:metal ion binding"/>
    <property type="evidence" value="ECO:0007669"/>
    <property type="project" value="UniProtKB-KW"/>
</dbReference>
<dbReference type="Proteomes" id="UP000555546">
    <property type="component" value="Unassembled WGS sequence"/>
</dbReference>
<comment type="similarity">
    <text evidence="2 6">Belongs to the isocitrate lyase/PEP mutase superfamily. Methylisocitrate lyase family.</text>
</comment>
<proteinExistence type="inferred from homology"/>
<dbReference type="InterPro" id="IPR018523">
    <property type="entry name" value="Isocitrate_lyase_ph_CS"/>
</dbReference>
<keyword evidence="3" id="KW-0479">Metal-binding</keyword>
<comment type="caution">
    <text evidence="7">The sequence shown here is derived from an EMBL/GenBank/DDBJ whole genome shotgun (WGS) entry which is preliminary data.</text>
</comment>
<dbReference type="GO" id="GO:0046421">
    <property type="term" value="F:methylisocitrate lyase activity"/>
    <property type="evidence" value="ECO:0007669"/>
    <property type="project" value="UniProtKB-EC"/>
</dbReference>